<proteinExistence type="predicted"/>
<feature type="compositionally biased region" description="Polar residues" evidence="1">
    <location>
        <begin position="1"/>
        <end position="10"/>
    </location>
</feature>
<evidence type="ECO:0000313" key="2">
    <source>
        <dbReference type="EMBL" id="QSX38280.1"/>
    </source>
</evidence>
<sequence>MRPSDSSSVLNDRPDKKIAGARHRNATTTVEMRRFIQTSNLGVQELAKLLNITPATVRKWKQRDSVSDSPNTPHHLNTTLTQVEEYVVVGLRYQLKLTLDKLLEVTQSFINPHVSRSGLARCLKRHGVSRLGDIEPNGELPDKHFNKLPVYRGSNTESYTLNTHTLAQALALPSEDEQTVVQVEAMRIPVAAEQPHSVLIGMDPSHDWVYVDIYTDTDTEAANRYMAHVLANGPFSLRKVLARNYQTFLERFPDADGTKAHTKTPAPSAPNGEA</sequence>
<feature type="region of interest" description="Disordered" evidence="1">
    <location>
        <begin position="1"/>
        <end position="24"/>
    </location>
</feature>
<dbReference type="EMBL" id="CP071502">
    <property type="protein sequence ID" value="QSX38280.1"/>
    <property type="molecule type" value="Genomic_DNA"/>
</dbReference>
<gene>
    <name evidence="2" type="ORF">JYB85_05490</name>
</gene>
<reference evidence="2 3" key="1">
    <citation type="submission" date="2021-03" db="EMBL/GenBank/DDBJ databases">
        <title>Novel species identification of genus Shewanella.</title>
        <authorList>
            <person name="Liu G."/>
            <person name="Zhang Q."/>
        </authorList>
    </citation>
    <scope>NUCLEOTIDE SEQUENCE [LARGE SCALE GENOMIC DNA]</scope>
    <source>
        <strain evidence="2 3">FJAT-52962</strain>
    </source>
</reference>
<evidence type="ECO:0000313" key="3">
    <source>
        <dbReference type="Proteomes" id="UP000663207"/>
    </source>
</evidence>
<protein>
    <submittedName>
        <fullName evidence="2">Transcriptional regulator</fullName>
    </submittedName>
</protein>
<accession>A0ABX7R5B5</accession>
<dbReference type="RefSeq" id="WP_207381390.1">
    <property type="nucleotide sequence ID" value="NZ_CP071502.1"/>
</dbReference>
<keyword evidence="3" id="KW-1185">Reference proteome</keyword>
<dbReference type="Proteomes" id="UP000663207">
    <property type="component" value="Chromosome"/>
</dbReference>
<name>A0ABX7R5B5_9GAMM</name>
<feature type="region of interest" description="Disordered" evidence="1">
    <location>
        <begin position="255"/>
        <end position="274"/>
    </location>
</feature>
<evidence type="ECO:0000256" key="1">
    <source>
        <dbReference type="SAM" id="MobiDB-lite"/>
    </source>
</evidence>
<organism evidence="2 3">
    <name type="scientific">Shewanella sedimentimangrovi</name>
    <dbReference type="NCBI Taxonomy" id="2814293"/>
    <lineage>
        <taxon>Bacteria</taxon>
        <taxon>Pseudomonadati</taxon>
        <taxon>Pseudomonadota</taxon>
        <taxon>Gammaproteobacteria</taxon>
        <taxon>Alteromonadales</taxon>
        <taxon>Shewanellaceae</taxon>
        <taxon>Shewanella</taxon>
    </lineage>
</organism>